<sequence>MLARPAWLPVFALVLLGCWAVFRTFERGRPARTGRIVRGGCLARTESMRHVQRSDGLSYDVR</sequence>
<keyword evidence="1" id="KW-0472">Membrane</keyword>
<evidence type="ECO:0000313" key="3">
    <source>
        <dbReference type="Proteomes" id="UP001501447"/>
    </source>
</evidence>
<accession>A0ABP6CCT7</accession>
<dbReference type="PROSITE" id="PS51257">
    <property type="entry name" value="PROKAR_LIPOPROTEIN"/>
    <property type="match status" value="1"/>
</dbReference>
<dbReference type="Proteomes" id="UP001501447">
    <property type="component" value="Unassembled WGS sequence"/>
</dbReference>
<gene>
    <name evidence="2" type="ORF">GCM10009863_28390</name>
</gene>
<keyword evidence="3" id="KW-1185">Reference proteome</keyword>
<keyword evidence="1" id="KW-1133">Transmembrane helix</keyword>
<evidence type="ECO:0000256" key="1">
    <source>
        <dbReference type="SAM" id="Phobius"/>
    </source>
</evidence>
<organism evidence="2 3">
    <name type="scientific">Streptomyces axinellae</name>
    <dbReference type="NCBI Taxonomy" id="552788"/>
    <lineage>
        <taxon>Bacteria</taxon>
        <taxon>Bacillati</taxon>
        <taxon>Actinomycetota</taxon>
        <taxon>Actinomycetes</taxon>
        <taxon>Kitasatosporales</taxon>
        <taxon>Streptomycetaceae</taxon>
        <taxon>Streptomyces</taxon>
    </lineage>
</organism>
<evidence type="ECO:0000313" key="2">
    <source>
        <dbReference type="EMBL" id="GAA2612993.1"/>
    </source>
</evidence>
<dbReference type="EMBL" id="BAAARJ010000008">
    <property type="protein sequence ID" value="GAA2612993.1"/>
    <property type="molecule type" value="Genomic_DNA"/>
</dbReference>
<name>A0ABP6CCT7_9ACTN</name>
<proteinExistence type="predicted"/>
<comment type="caution">
    <text evidence="2">The sequence shown here is derived from an EMBL/GenBank/DDBJ whole genome shotgun (WGS) entry which is preliminary data.</text>
</comment>
<protein>
    <submittedName>
        <fullName evidence="2">Uncharacterized protein</fullName>
    </submittedName>
</protein>
<feature type="transmembrane region" description="Helical" evidence="1">
    <location>
        <begin position="6"/>
        <end position="25"/>
    </location>
</feature>
<reference evidence="3" key="1">
    <citation type="journal article" date="2019" name="Int. J. Syst. Evol. Microbiol.">
        <title>The Global Catalogue of Microorganisms (GCM) 10K type strain sequencing project: providing services to taxonomists for standard genome sequencing and annotation.</title>
        <authorList>
            <consortium name="The Broad Institute Genomics Platform"/>
            <consortium name="The Broad Institute Genome Sequencing Center for Infectious Disease"/>
            <person name="Wu L."/>
            <person name="Ma J."/>
        </authorList>
    </citation>
    <scope>NUCLEOTIDE SEQUENCE [LARGE SCALE GENOMIC DNA]</scope>
    <source>
        <strain evidence="3">JCM 16373</strain>
    </source>
</reference>
<keyword evidence="1" id="KW-0812">Transmembrane</keyword>